<reference evidence="2 3" key="1">
    <citation type="journal article" date="2021" name="Nat. Plants">
        <title>The Taxus genome provides insights into paclitaxel biosynthesis.</title>
        <authorList>
            <person name="Xiong X."/>
            <person name="Gou J."/>
            <person name="Liao Q."/>
            <person name="Li Y."/>
            <person name="Zhou Q."/>
            <person name="Bi G."/>
            <person name="Li C."/>
            <person name="Du R."/>
            <person name="Wang X."/>
            <person name="Sun T."/>
            <person name="Guo L."/>
            <person name="Liang H."/>
            <person name="Lu P."/>
            <person name="Wu Y."/>
            <person name="Zhang Z."/>
            <person name="Ro D.K."/>
            <person name="Shang Y."/>
            <person name="Huang S."/>
            <person name="Yan J."/>
        </authorList>
    </citation>
    <scope>NUCLEOTIDE SEQUENCE [LARGE SCALE GENOMIC DNA]</scope>
    <source>
        <strain evidence="2">Ta-2019</strain>
    </source>
</reference>
<dbReference type="EMBL" id="JAHRHJ020000010">
    <property type="protein sequence ID" value="KAH9299251.1"/>
    <property type="molecule type" value="Genomic_DNA"/>
</dbReference>
<dbReference type="PANTHER" id="PTHR34807:SF3">
    <property type="entry name" value="OS08G0270800 PROTEIN"/>
    <property type="match status" value="1"/>
</dbReference>
<dbReference type="AlphaFoldDB" id="A0AA38CH95"/>
<keyword evidence="3" id="KW-1185">Reference proteome</keyword>
<evidence type="ECO:0000313" key="2">
    <source>
        <dbReference type="EMBL" id="KAH9299251.1"/>
    </source>
</evidence>
<name>A0AA38CH95_TAXCH</name>
<dbReference type="Proteomes" id="UP000824469">
    <property type="component" value="Unassembled WGS sequence"/>
</dbReference>
<dbReference type="OMA" id="KEFQVFW"/>
<gene>
    <name evidence="2" type="ORF">KI387_030933</name>
</gene>
<feature type="coiled-coil region" evidence="1">
    <location>
        <begin position="17"/>
        <end position="65"/>
    </location>
</feature>
<sequence length="231" mass="26366">MSKKRALEGDFAADEDMRRLAVKHAGLKQDYNELQRETRALKKRMQRAKLKKENLIAEVRFLRRRHRFLTKTPLEAQVNEALTHNQSLAVSPVIGAEYNNVVHPKQTLCPQLMASKYEHVAGEASFEEEAACPSIRTQPYMTANFTPSYENKPSVAKEFQVFWEPLRMTDREQAPASSHFETSKRKPALENGGLVADLNLSIFKDIPNGFVLPNRAGKTKISWQDQMALRV</sequence>
<evidence type="ECO:0000256" key="1">
    <source>
        <dbReference type="SAM" id="Coils"/>
    </source>
</evidence>
<organism evidence="2 3">
    <name type="scientific">Taxus chinensis</name>
    <name type="common">Chinese yew</name>
    <name type="synonym">Taxus wallichiana var. chinensis</name>
    <dbReference type="NCBI Taxonomy" id="29808"/>
    <lineage>
        <taxon>Eukaryota</taxon>
        <taxon>Viridiplantae</taxon>
        <taxon>Streptophyta</taxon>
        <taxon>Embryophyta</taxon>
        <taxon>Tracheophyta</taxon>
        <taxon>Spermatophyta</taxon>
        <taxon>Pinopsida</taxon>
        <taxon>Pinidae</taxon>
        <taxon>Conifers II</taxon>
        <taxon>Cupressales</taxon>
        <taxon>Taxaceae</taxon>
        <taxon>Taxus</taxon>
    </lineage>
</organism>
<evidence type="ECO:0000313" key="3">
    <source>
        <dbReference type="Proteomes" id="UP000824469"/>
    </source>
</evidence>
<proteinExistence type="predicted"/>
<protein>
    <submittedName>
        <fullName evidence="2">Uncharacterized protein</fullName>
    </submittedName>
</protein>
<comment type="caution">
    <text evidence="2">The sequence shown here is derived from an EMBL/GenBank/DDBJ whole genome shotgun (WGS) entry which is preliminary data.</text>
</comment>
<keyword evidence="1" id="KW-0175">Coiled coil</keyword>
<accession>A0AA38CH95</accession>
<dbReference type="PANTHER" id="PTHR34807">
    <property type="entry name" value="OS08G0270800 PROTEIN"/>
    <property type="match status" value="1"/>
</dbReference>